<dbReference type="PANTHER" id="PTHR41773:SF1">
    <property type="entry name" value="RELA_SPOT DOMAIN-CONTAINING PROTEIN"/>
    <property type="match status" value="1"/>
</dbReference>
<dbReference type="Pfam" id="PF04607">
    <property type="entry name" value="RelA_SpoT"/>
    <property type="match status" value="1"/>
</dbReference>
<evidence type="ECO:0000259" key="1">
    <source>
        <dbReference type="SMART" id="SM00954"/>
    </source>
</evidence>
<evidence type="ECO:0000313" key="3">
    <source>
        <dbReference type="Proteomes" id="UP000078302"/>
    </source>
</evidence>
<comment type="caution">
    <text evidence="2">The sequence shown here is derived from an EMBL/GenBank/DDBJ whole genome shotgun (WGS) entry which is preliminary data.</text>
</comment>
<accession>A0A179BCF3</accession>
<dbReference type="RefSeq" id="WP_064219650.1">
    <property type="nucleotide sequence ID" value="NZ_LVXZ01000147.1"/>
</dbReference>
<dbReference type="InterPro" id="IPR007685">
    <property type="entry name" value="RelA_SpoT"/>
</dbReference>
<sequence>MASEEGVLRLYHNNYDTFNRMKDAIVEKFKADCDMVHTIKSRIKSEDSFANKVRRKIAEQPGMDSEEIYSSVSDILGIRLITVFPIDVISVHNYIRRITHGKSKQYYMIEQIGYCWDPEIKAKLRSLKIKITEKESYYNSIHYVLSTNGEGSHKFEVQVRTLLDEAWSEVDHKLKYKNNPHAGVANHIKVYSSIVSAGLRTLTAIEDITDNLSL</sequence>
<dbReference type="SMART" id="SM00954">
    <property type="entry name" value="RelA_SpoT"/>
    <property type="match status" value="1"/>
</dbReference>
<feature type="domain" description="RelA/SpoT" evidence="1">
    <location>
        <begin position="41"/>
        <end position="182"/>
    </location>
</feature>
<dbReference type="EMBL" id="LVXZ01000147">
    <property type="protein sequence ID" value="OAP88963.1"/>
    <property type="molecule type" value="Genomic_DNA"/>
</dbReference>
<organism evidence="2 3">
    <name type="scientific">Acidithiobacillus ferrooxidans</name>
    <name type="common">Thiobacillus ferrooxidans</name>
    <dbReference type="NCBI Taxonomy" id="920"/>
    <lineage>
        <taxon>Bacteria</taxon>
        <taxon>Pseudomonadati</taxon>
        <taxon>Pseudomonadota</taxon>
        <taxon>Acidithiobacillia</taxon>
        <taxon>Acidithiobacillales</taxon>
        <taxon>Acidithiobacillaceae</taxon>
        <taxon>Acidithiobacillus</taxon>
    </lineage>
</organism>
<dbReference type="Proteomes" id="UP000078302">
    <property type="component" value="Unassembled WGS sequence"/>
</dbReference>
<gene>
    <name evidence="2" type="ORF">A4H96_11050</name>
</gene>
<dbReference type="CDD" id="cd05399">
    <property type="entry name" value="NT_Rel-Spo_like"/>
    <property type="match status" value="1"/>
</dbReference>
<name>A0A179BCF3_ACIFR</name>
<dbReference type="InterPro" id="IPR043519">
    <property type="entry name" value="NT_sf"/>
</dbReference>
<protein>
    <recommendedName>
        <fullName evidence="1">RelA/SpoT domain-containing protein</fullName>
    </recommendedName>
</protein>
<dbReference type="AlphaFoldDB" id="A0A179BCF3"/>
<proteinExistence type="predicted"/>
<keyword evidence="3" id="KW-1185">Reference proteome</keyword>
<dbReference type="SUPFAM" id="SSF81301">
    <property type="entry name" value="Nucleotidyltransferase"/>
    <property type="match status" value="1"/>
</dbReference>
<dbReference type="Gene3D" id="3.30.460.10">
    <property type="entry name" value="Beta Polymerase, domain 2"/>
    <property type="match status" value="1"/>
</dbReference>
<dbReference type="GO" id="GO:0015969">
    <property type="term" value="P:guanosine tetraphosphate metabolic process"/>
    <property type="evidence" value="ECO:0007669"/>
    <property type="project" value="InterPro"/>
</dbReference>
<dbReference type="OrthoDB" id="9801824at2"/>
<evidence type="ECO:0000313" key="2">
    <source>
        <dbReference type="EMBL" id="OAP88963.1"/>
    </source>
</evidence>
<reference evidence="2 3" key="1">
    <citation type="submission" date="2016-04" db="EMBL/GenBank/DDBJ databases">
        <title>Acidithiobacillus ferrooxidans genome sequencing and assembly.</title>
        <authorList>
            <person name="Zhou Z."/>
        </authorList>
    </citation>
    <scope>NUCLEOTIDE SEQUENCE [LARGE SCALE GENOMIC DNA]</scope>
    <source>
        <strain evidence="2 3">BY0502</strain>
    </source>
</reference>
<dbReference type="PANTHER" id="PTHR41773">
    <property type="entry name" value="GTP PYROPHOSPHATASE-RELATED"/>
    <property type="match status" value="1"/>
</dbReference>